<dbReference type="Gene3D" id="2.60.120.620">
    <property type="entry name" value="q2cbj1_9rhob like domain"/>
    <property type="match status" value="1"/>
</dbReference>
<dbReference type="EMBL" id="KV918800">
    <property type="protein sequence ID" value="OSX78992.1"/>
    <property type="molecule type" value="Genomic_DNA"/>
</dbReference>
<protein>
    <submittedName>
        <fullName evidence="1">Uncharacterized protein</fullName>
    </submittedName>
</protein>
<proteinExistence type="predicted"/>
<evidence type="ECO:0000313" key="1">
    <source>
        <dbReference type="EMBL" id="OSX78992.1"/>
    </source>
</evidence>
<reference evidence="1 2" key="1">
    <citation type="submission" date="2017-03" db="EMBL/GenBank/DDBJ databases">
        <title>WGS assembly of Porphyra umbilicalis.</title>
        <authorList>
            <person name="Brawley S.H."/>
            <person name="Blouin N.A."/>
            <person name="Ficko-Blean E."/>
            <person name="Wheeler G.L."/>
            <person name="Lohr M."/>
            <person name="Goodson H.V."/>
            <person name="Jenkins J.W."/>
            <person name="Blaby-Haas C.E."/>
            <person name="Helliwell K.E."/>
            <person name="Chan C."/>
            <person name="Marriage T."/>
            <person name="Bhattacharya D."/>
            <person name="Klein A.S."/>
            <person name="Badis Y."/>
            <person name="Brodie J."/>
            <person name="Cao Y."/>
            <person name="Collen J."/>
            <person name="Dittami S.M."/>
            <person name="Gachon C.M."/>
            <person name="Green B.R."/>
            <person name="Karpowicz S."/>
            <person name="Kim J.W."/>
            <person name="Kudahl U."/>
            <person name="Lin S."/>
            <person name="Michel G."/>
            <person name="Mittag M."/>
            <person name="Olson B.J."/>
            <person name="Pangilinan J."/>
            <person name="Peng Y."/>
            <person name="Qiu H."/>
            <person name="Shu S."/>
            <person name="Singer J.T."/>
            <person name="Smith A.G."/>
            <person name="Sprecher B.N."/>
            <person name="Wagner V."/>
            <person name="Wang W."/>
            <person name="Wang Z.-Y."/>
            <person name="Yan J."/>
            <person name="Yarish C."/>
            <person name="Zoeuner-Riek S."/>
            <person name="Zhuang Y."/>
            <person name="Zou Y."/>
            <person name="Lindquist E.A."/>
            <person name="Grimwood J."/>
            <person name="Barry K."/>
            <person name="Rokhsar D.S."/>
            <person name="Schmutz J."/>
            <person name="Stiller J.W."/>
            <person name="Grossman A.R."/>
            <person name="Prochnik S.E."/>
        </authorList>
    </citation>
    <scope>NUCLEOTIDE SEQUENCE [LARGE SCALE GENOMIC DNA]</scope>
    <source>
        <strain evidence="1">4086291</strain>
    </source>
</reference>
<name>A0A1X6PDP8_PORUM</name>
<accession>A0A1X6PDP8</accession>
<dbReference type="AlphaFoldDB" id="A0A1X6PDP8"/>
<organism evidence="1 2">
    <name type="scientific">Porphyra umbilicalis</name>
    <name type="common">Purple laver</name>
    <name type="synonym">Red alga</name>
    <dbReference type="NCBI Taxonomy" id="2786"/>
    <lineage>
        <taxon>Eukaryota</taxon>
        <taxon>Rhodophyta</taxon>
        <taxon>Bangiophyceae</taxon>
        <taxon>Bangiales</taxon>
        <taxon>Bangiaceae</taxon>
        <taxon>Porphyra</taxon>
    </lineage>
</organism>
<sequence>MIGGRRLRKRGTRGKLLSAKAARAAAVEAAGTSGAAVAVVGAVVAAEDAARTSDAAAAPVVGTAKTVAGVAAETGGEVAAETGGEVAAVGAVVAAEDAARTDDAAAAPVGDAAAARVGDTAQTVARVAVGCAGGTSSAAGPNLRTGFCVPVDQTAVEMRKHLHVDGRGYLIHRGAVPGGVCARVLRAVAVIAGSAYRIIFNHQTVDDFESDNTTVASIMASGGGGLLMAKLGGLVPDWLGTTVDREGVSTPGILLDAEAQLWADFCLVASVFLSVAGRAFGRGGYQCIYGPSLLQSRGVCLPQLPHIDQSVAMWNGKPTKLAPMNPSKPNLSLIVPLQDNTRVVVYPHSHRYLPSQSGGHLSVTIDPAWVALNRGDALLFRQDLVHHGAPSTGINHRVHWYIDAGRKASKLSTFYVNSIAKE</sequence>
<gene>
    <name evidence="1" type="ORF">BU14_0093s0035</name>
</gene>
<dbReference type="Proteomes" id="UP000218209">
    <property type="component" value="Unassembled WGS sequence"/>
</dbReference>
<dbReference type="SUPFAM" id="SSF51197">
    <property type="entry name" value="Clavaminate synthase-like"/>
    <property type="match status" value="1"/>
</dbReference>
<keyword evidence="2" id="KW-1185">Reference proteome</keyword>
<evidence type="ECO:0000313" key="2">
    <source>
        <dbReference type="Proteomes" id="UP000218209"/>
    </source>
</evidence>